<dbReference type="PANTHER" id="PTHR43540:SF1">
    <property type="entry name" value="ISOCHORISMATASE HYDROLASE"/>
    <property type="match status" value="1"/>
</dbReference>
<accession>A0A059FBJ4</accession>
<dbReference type="InterPro" id="IPR016291">
    <property type="entry name" value="Isochorismatase"/>
</dbReference>
<dbReference type="GO" id="GO:0008908">
    <property type="term" value="F:isochorismatase activity"/>
    <property type="evidence" value="ECO:0007669"/>
    <property type="project" value="InterPro"/>
</dbReference>
<gene>
    <name evidence="3" type="ORF">HJO_16030</name>
</gene>
<sequence>MTELDSDYEHAGFSGHLAFGTRPALVIVDMVMAYLDPACPLYAGDSAHTALKAAVHLRAASVAAGIPVVLSGVHYQAGGVDGGLFFKKVPALRHFEAGSPFGRFPDELAPGPNDIVLMKQYASAFFGTSLASTLSALKVDTVLIAGFSTSGCVRASALDALQHGFAPFVVQEACGDRHEAPHNSNLFDLHAKYAEVVSLEWAIGVLAARSAS</sequence>
<keyword evidence="1 3" id="KW-0378">Hydrolase</keyword>
<protein>
    <submittedName>
        <fullName evidence="3">Isochorismatase hydrolase</fullName>
    </submittedName>
</protein>
<dbReference type="EMBL" id="ARYK01000011">
    <property type="protein sequence ID" value="KCZ87908.1"/>
    <property type="molecule type" value="Genomic_DNA"/>
</dbReference>
<evidence type="ECO:0000313" key="3">
    <source>
        <dbReference type="EMBL" id="KCZ87908.1"/>
    </source>
</evidence>
<dbReference type="eggNOG" id="COG1335">
    <property type="taxonomic scope" value="Bacteria"/>
</dbReference>
<name>A0A059FBJ4_9PROT</name>
<dbReference type="Proteomes" id="UP000025171">
    <property type="component" value="Unassembled WGS sequence"/>
</dbReference>
<dbReference type="OrthoDB" id="7500697at2"/>
<proteinExistence type="predicted"/>
<feature type="domain" description="Isochorismatase-like" evidence="2">
    <location>
        <begin position="24"/>
        <end position="199"/>
    </location>
</feature>
<dbReference type="InterPro" id="IPR036380">
    <property type="entry name" value="Isochorismatase-like_sf"/>
</dbReference>
<dbReference type="PANTHER" id="PTHR43540">
    <property type="entry name" value="PEROXYUREIDOACRYLATE/UREIDOACRYLATE AMIDOHYDROLASE-RELATED"/>
    <property type="match status" value="1"/>
</dbReference>
<dbReference type="STRING" id="1280950.HJO_16030"/>
<dbReference type="PRINTS" id="PR01398">
    <property type="entry name" value="ISCHRISMTASE"/>
</dbReference>
<evidence type="ECO:0000313" key="4">
    <source>
        <dbReference type="Proteomes" id="UP000025171"/>
    </source>
</evidence>
<dbReference type="InterPro" id="IPR050272">
    <property type="entry name" value="Isochorismatase-like_hydrls"/>
</dbReference>
<evidence type="ECO:0000259" key="2">
    <source>
        <dbReference type="Pfam" id="PF00857"/>
    </source>
</evidence>
<reference evidence="3 4" key="1">
    <citation type="journal article" date="2014" name="Antonie Van Leeuwenhoek">
        <title>Hyphomonas beringensis sp. nov. and Hyphomonas chukchiensis sp. nov., isolated from surface seawater of the Bering Sea and Chukchi Sea.</title>
        <authorList>
            <person name="Li C."/>
            <person name="Lai Q."/>
            <person name="Li G."/>
            <person name="Dong C."/>
            <person name="Wang J."/>
            <person name="Liao Y."/>
            <person name="Shao Z."/>
        </authorList>
    </citation>
    <scope>NUCLEOTIDE SEQUENCE [LARGE SCALE GENOMIC DNA]</scope>
    <source>
        <strain evidence="3 4">MHS-2</strain>
    </source>
</reference>
<dbReference type="Pfam" id="PF00857">
    <property type="entry name" value="Isochorismatase"/>
    <property type="match status" value="1"/>
</dbReference>
<dbReference type="Gene3D" id="3.40.50.850">
    <property type="entry name" value="Isochorismatase-like"/>
    <property type="match status" value="1"/>
</dbReference>
<dbReference type="SUPFAM" id="SSF52499">
    <property type="entry name" value="Isochorismatase-like hydrolases"/>
    <property type="match status" value="1"/>
</dbReference>
<evidence type="ECO:0000256" key="1">
    <source>
        <dbReference type="ARBA" id="ARBA00022801"/>
    </source>
</evidence>
<dbReference type="PATRIC" id="fig|1280950.3.peg.3218"/>
<dbReference type="InterPro" id="IPR000868">
    <property type="entry name" value="Isochorismatase-like_dom"/>
</dbReference>
<organism evidence="3 4">
    <name type="scientific">Hyphomonas johnsonii MHS-2</name>
    <dbReference type="NCBI Taxonomy" id="1280950"/>
    <lineage>
        <taxon>Bacteria</taxon>
        <taxon>Pseudomonadati</taxon>
        <taxon>Pseudomonadota</taxon>
        <taxon>Alphaproteobacteria</taxon>
        <taxon>Hyphomonadales</taxon>
        <taxon>Hyphomonadaceae</taxon>
        <taxon>Hyphomonas</taxon>
    </lineage>
</organism>
<dbReference type="AlphaFoldDB" id="A0A059FBJ4"/>
<dbReference type="RefSeq" id="WP_035619045.1">
    <property type="nucleotide sequence ID" value="NZ_ARYK01000011.1"/>
</dbReference>
<comment type="caution">
    <text evidence="3">The sequence shown here is derived from an EMBL/GenBank/DDBJ whole genome shotgun (WGS) entry which is preliminary data.</text>
</comment>
<keyword evidence="4" id="KW-1185">Reference proteome</keyword>